<evidence type="ECO:0000256" key="1">
    <source>
        <dbReference type="ARBA" id="ARBA00022676"/>
    </source>
</evidence>
<dbReference type="AlphaFoldDB" id="A0A943D9U5"/>
<feature type="domain" description="Glycosyltransferase 2-like" evidence="3">
    <location>
        <begin position="7"/>
        <end position="136"/>
    </location>
</feature>
<proteinExistence type="predicted"/>
<dbReference type="SUPFAM" id="SSF53448">
    <property type="entry name" value="Nucleotide-diphospho-sugar transferases"/>
    <property type="match status" value="1"/>
</dbReference>
<dbReference type="PANTHER" id="PTHR22916">
    <property type="entry name" value="GLYCOSYLTRANSFERASE"/>
    <property type="match status" value="1"/>
</dbReference>
<comment type="caution">
    <text evidence="4">The sequence shown here is derived from an EMBL/GenBank/DDBJ whole genome shotgun (WGS) entry which is preliminary data.</text>
</comment>
<dbReference type="GO" id="GO:0016757">
    <property type="term" value="F:glycosyltransferase activity"/>
    <property type="evidence" value="ECO:0007669"/>
    <property type="project" value="UniProtKB-KW"/>
</dbReference>
<gene>
    <name evidence="4" type="ORF">KHY36_03180</name>
</gene>
<evidence type="ECO:0000313" key="4">
    <source>
        <dbReference type="EMBL" id="MBS5331515.1"/>
    </source>
</evidence>
<dbReference type="PANTHER" id="PTHR22916:SF51">
    <property type="entry name" value="GLYCOSYLTRANSFERASE EPSH-RELATED"/>
    <property type="match status" value="1"/>
</dbReference>
<evidence type="ECO:0000259" key="3">
    <source>
        <dbReference type="Pfam" id="PF00535"/>
    </source>
</evidence>
<keyword evidence="1" id="KW-0328">Glycosyltransferase</keyword>
<dbReference type="InterPro" id="IPR001173">
    <property type="entry name" value="Glyco_trans_2-like"/>
</dbReference>
<dbReference type="Gene3D" id="3.90.550.10">
    <property type="entry name" value="Spore Coat Polysaccharide Biosynthesis Protein SpsA, Chain A"/>
    <property type="match status" value="1"/>
</dbReference>
<dbReference type="Pfam" id="PF00535">
    <property type="entry name" value="Glycos_transf_2"/>
    <property type="match status" value="1"/>
</dbReference>
<dbReference type="InterPro" id="IPR029044">
    <property type="entry name" value="Nucleotide-diphossugar_trans"/>
</dbReference>
<reference evidence="4" key="1">
    <citation type="submission" date="2021-02" db="EMBL/GenBank/DDBJ databases">
        <title>Infant gut strain persistence is associated with maternal origin, phylogeny, and functional potential including surface adhesion and iron acquisition.</title>
        <authorList>
            <person name="Lou Y.C."/>
        </authorList>
    </citation>
    <scope>NUCLEOTIDE SEQUENCE</scope>
    <source>
        <strain evidence="4">L3_101_000M1_dasL3_101_000M1_concoct_87</strain>
    </source>
</reference>
<accession>A0A943D9U5</accession>
<evidence type="ECO:0000313" key="5">
    <source>
        <dbReference type="Proteomes" id="UP000759273"/>
    </source>
</evidence>
<evidence type="ECO:0000256" key="2">
    <source>
        <dbReference type="ARBA" id="ARBA00022679"/>
    </source>
</evidence>
<keyword evidence="2" id="KW-0808">Transferase</keyword>
<dbReference type="CDD" id="cd00761">
    <property type="entry name" value="Glyco_tranf_GTA_type"/>
    <property type="match status" value="1"/>
</dbReference>
<organism evidence="4 5">
    <name type="scientific">Subdoligranulum variabile</name>
    <dbReference type="NCBI Taxonomy" id="214851"/>
    <lineage>
        <taxon>Bacteria</taxon>
        <taxon>Bacillati</taxon>
        <taxon>Bacillota</taxon>
        <taxon>Clostridia</taxon>
        <taxon>Eubacteriales</taxon>
        <taxon>Oscillospiraceae</taxon>
        <taxon>Subdoligranulum</taxon>
    </lineage>
</organism>
<name>A0A943D9U5_9FIRM</name>
<dbReference type="Proteomes" id="UP000759273">
    <property type="component" value="Unassembled WGS sequence"/>
</dbReference>
<sequence>MIQGLVSVVLPIYNVEKYLDRCIESVVGQTYKNLEIILVDDESPDGCPKKCEDWAKRDKRIKVIHKENAGLGYARNTGIENATGEYICFFDSDDYVEKDTIEKAYDISKKQDCDMALFGHYDVNAQGTIVRTYIPNTEKNLYEDTEVQNRLLPDLVSDDPKTGNTTNLWLSACFCMYSMKMISEAKWRFVSERDIISEDVYSLLLLYKHVRRVAIIPEAFYYYCENTTSLTHTYKSDRFKRIKHFYNVSVMACDELKYNRNVKERLAEPFMSNTIAAMKMAVISNEKTRKKKQNIKDIINDSTLQEVAKNLLKRKQKKTRRIFMFLITRKMYRCCYLLLKISARR</sequence>
<dbReference type="EMBL" id="JAGZGG010000004">
    <property type="protein sequence ID" value="MBS5331515.1"/>
    <property type="molecule type" value="Genomic_DNA"/>
</dbReference>
<protein>
    <submittedName>
        <fullName evidence="4">Glycosyltransferase family 2 protein</fullName>
    </submittedName>
</protein>